<evidence type="ECO:0000256" key="2">
    <source>
        <dbReference type="ARBA" id="ARBA00022553"/>
    </source>
</evidence>
<dbReference type="PROSITE" id="PS50600">
    <property type="entry name" value="ULP_PROTEASE"/>
    <property type="match status" value="1"/>
</dbReference>
<gene>
    <name evidence="8" type="ORF">INT43_003604</name>
</gene>
<accession>A0A8H7PV76</accession>
<feature type="compositionally biased region" description="Polar residues" evidence="6">
    <location>
        <begin position="262"/>
        <end position="277"/>
    </location>
</feature>
<dbReference type="Gene3D" id="3.40.395.10">
    <property type="entry name" value="Adenoviral Proteinase, Chain A"/>
    <property type="match status" value="1"/>
</dbReference>
<dbReference type="GO" id="GO:0005737">
    <property type="term" value="C:cytoplasm"/>
    <property type="evidence" value="ECO:0007669"/>
    <property type="project" value="TreeGrafter"/>
</dbReference>
<keyword evidence="4" id="KW-0833">Ubl conjugation pathway</keyword>
<dbReference type="AlphaFoldDB" id="A0A8H7PV76"/>
<dbReference type="Proteomes" id="UP000654370">
    <property type="component" value="Unassembled WGS sequence"/>
</dbReference>
<dbReference type="PANTHER" id="PTHR46896">
    <property type="entry name" value="SENTRIN-SPECIFIC PROTEASE"/>
    <property type="match status" value="1"/>
</dbReference>
<feature type="region of interest" description="Disordered" evidence="6">
    <location>
        <begin position="423"/>
        <end position="483"/>
    </location>
</feature>
<dbReference type="EMBL" id="JAEPQZ010000006">
    <property type="protein sequence ID" value="KAG2179821.1"/>
    <property type="molecule type" value="Genomic_DNA"/>
</dbReference>
<dbReference type="GO" id="GO:0005634">
    <property type="term" value="C:nucleus"/>
    <property type="evidence" value="ECO:0007669"/>
    <property type="project" value="TreeGrafter"/>
</dbReference>
<keyword evidence="3" id="KW-0645">Protease</keyword>
<feature type="compositionally biased region" description="Acidic residues" evidence="6">
    <location>
        <begin position="423"/>
        <end position="433"/>
    </location>
</feature>
<proteinExistence type="inferred from homology"/>
<feature type="domain" description="Ubiquitin-like protease family profile" evidence="7">
    <location>
        <begin position="297"/>
        <end position="559"/>
    </location>
</feature>
<dbReference type="GO" id="GO:0006508">
    <property type="term" value="P:proteolysis"/>
    <property type="evidence" value="ECO:0007669"/>
    <property type="project" value="UniProtKB-KW"/>
</dbReference>
<dbReference type="InterPro" id="IPR038765">
    <property type="entry name" value="Papain-like_cys_pep_sf"/>
</dbReference>
<evidence type="ECO:0000256" key="4">
    <source>
        <dbReference type="ARBA" id="ARBA00022786"/>
    </source>
</evidence>
<evidence type="ECO:0000313" key="9">
    <source>
        <dbReference type="Proteomes" id="UP000654370"/>
    </source>
</evidence>
<dbReference type="InterPro" id="IPR003653">
    <property type="entry name" value="Peptidase_C48_C"/>
</dbReference>
<evidence type="ECO:0000256" key="1">
    <source>
        <dbReference type="ARBA" id="ARBA00005234"/>
    </source>
</evidence>
<name>A0A8H7PV76_MORIS</name>
<reference evidence="8" key="1">
    <citation type="submission" date="2020-12" db="EMBL/GenBank/DDBJ databases">
        <title>Metabolic potential, ecology and presence of endohyphal bacteria is reflected in genomic diversity of Mucoromycotina.</title>
        <authorList>
            <person name="Muszewska A."/>
            <person name="Okrasinska A."/>
            <person name="Steczkiewicz K."/>
            <person name="Drgas O."/>
            <person name="Orlowska M."/>
            <person name="Perlinska-Lenart U."/>
            <person name="Aleksandrzak-Piekarczyk T."/>
            <person name="Szatraj K."/>
            <person name="Zielenkiewicz U."/>
            <person name="Pilsyk S."/>
            <person name="Malc E."/>
            <person name="Mieczkowski P."/>
            <person name="Kruszewska J.S."/>
            <person name="Biernat P."/>
            <person name="Pawlowska J."/>
        </authorList>
    </citation>
    <scope>NUCLEOTIDE SEQUENCE</scope>
    <source>
        <strain evidence="8">WA0000067209</strain>
    </source>
</reference>
<keyword evidence="9" id="KW-1185">Reference proteome</keyword>
<evidence type="ECO:0000313" key="8">
    <source>
        <dbReference type="EMBL" id="KAG2179821.1"/>
    </source>
</evidence>
<feature type="region of interest" description="Disordered" evidence="6">
    <location>
        <begin position="249"/>
        <end position="279"/>
    </location>
</feature>
<keyword evidence="2" id="KW-0597">Phosphoprotein</keyword>
<dbReference type="Pfam" id="PF02902">
    <property type="entry name" value="Peptidase_C48"/>
    <property type="match status" value="1"/>
</dbReference>
<evidence type="ECO:0000256" key="5">
    <source>
        <dbReference type="ARBA" id="ARBA00022801"/>
    </source>
</evidence>
<dbReference type="InterPro" id="IPR051947">
    <property type="entry name" value="Sentrin-specific_protease"/>
</dbReference>
<feature type="compositionally biased region" description="Polar residues" evidence="6">
    <location>
        <begin position="95"/>
        <end position="115"/>
    </location>
</feature>
<feature type="compositionally biased region" description="Polar residues" evidence="6">
    <location>
        <begin position="15"/>
        <end position="26"/>
    </location>
</feature>
<organism evidence="8 9">
    <name type="scientific">Mortierella isabellina</name>
    <name type="common">Filamentous fungus</name>
    <name type="synonym">Umbelopsis isabellina</name>
    <dbReference type="NCBI Taxonomy" id="91625"/>
    <lineage>
        <taxon>Eukaryota</taxon>
        <taxon>Fungi</taxon>
        <taxon>Fungi incertae sedis</taxon>
        <taxon>Mucoromycota</taxon>
        <taxon>Mucoromycotina</taxon>
        <taxon>Umbelopsidomycetes</taxon>
        <taxon>Umbelopsidales</taxon>
        <taxon>Umbelopsidaceae</taxon>
        <taxon>Umbelopsis</taxon>
    </lineage>
</organism>
<sequence length="608" mass="68729">MDSDANPEDDENRAKLQSTTLRNQFQLIEHRYKNRRGTPINLPSAKVSTIASTSFQRRPSTSRQHDKKTVPQETALLPPSLNKIVRTSTTKDGDQTSNVSNGPKLSHNDSNSTKPISIEIPKVNDDGRHQARSKSKRNSMVEISSDEEDHQDKRRNSVKRVAPSIIPAQTEPNKDDSIISKPLVLPHRRASVISRMLSLLMMSAQKRRNGGDVEIQPPSVILKKRRSSAEILGSERKAVESVLHRPETSKSSIVVAEDPEDSTSSSEKVHSPETTPPKQIDSDEILFVYPFTGYGGITVSKADEARLDDGEFLNDSIIDFYMKWILDQLQSRNPELAGQVHIFNSFFYKRLTQRNPNASKSDSLYERVKKWTSKINLFDKTYVFIPINENWHWYLAVICNLNQMVPSPKVVQQPSTVPLLLSTEDETSSEPDSSEPIALHTPSPMDVDEATSVEARTSSPRTRSTPTGIRTVKLRSDKSTADNEASVNSPWIFLLDSLGNRHPKALQCLQQYLQAEAKERMGFDIEQDGCKPISQYGKVPRQRNYCDCGVYLLHYVELFLSDPQKYLTLLAERRDGQQEWAPTEAHDKRQKIRQVIQDTAEVFKALPT</sequence>
<dbReference type="GO" id="GO:0016926">
    <property type="term" value="P:protein desumoylation"/>
    <property type="evidence" value="ECO:0007669"/>
    <property type="project" value="TreeGrafter"/>
</dbReference>
<dbReference type="PANTHER" id="PTHR46896:SF3">
    <property type="entry name" value="FI06413P-RELATED"/>
    <property type="match status" value="1"/>
</dbReference>
<comment type="similarity">
    <text evidence="1">Belongs to the peptidase C48 family.</text>
</comment>
<evidence type="ECO:0000259" key="7">
    <source>
        <dbReference type="PROSITE" id="PS50600"/>
    </source>
</evidence>
<dbReference type="OrthoDB" id="442460at2759"/>
<dbReference type="SUPFAM" id="SSF54001">
    <property type="entry name" value="Cysteine proteinases"/>
    <property type="match status" value="1"/>
</dbReference>
<protein>
    <recommendedName>
        <fullName evidence="7">Ubiquitin-like protease family profile domain-containing protein</fullName>
    </recommendedName>
</protein>
<dbReference type="GO" id="GO:0070139">
    <property type="term" value="F:SUMO-specific endopeptidase activity"/>
    <property type="evidence" value="ECO:0007669"/>
    <property type="project" value="TreeGrafter"/>
</dbReference>
<feature type="region of interest" description="Disordered" evidence="6">
    <location>
        <begin position="1"/>
        <end position="174"/>
    </location>
</feature>
<feature type="compositionally biased region" description="Polar residues" evidence="6">
    <location>
        <begin position="46"/>
        <end position="62"/>
    </location>
</feature>
<keyword evidence="5" id="KW-0378">Hydrolase</keyword>
<feature type="compositionally biased region" description="Acidic residues" evidence="6">
    <location>
        <begin position="1"/>
        <end position="11"/>
    </location>
</feature>
<feature type="compositionally biased region" description="Low complexity" evidence="6">
    <location>
        <begin position="456"/>
        <end position="467"/>
    </location>
</feature>
<comment type="caution">
    <text evidence="8">The sequence shown here is derived from an EMBL/GenBank/DDBJ whole genome shotgun (WGS) entry which is preliminary data.</text>
</comment>
<evidence type="ECO:0000256" key="6">
    <source>
        <dbReference type="SAM" id="MobiDB-lite"/>
    </source>
</evidence>
<evidence type="ECO:0000256" key="3">
    <source>
        <dbReference type="ARBA" id="ARBA00022670"/>
    </source>
</evidence>